<keyword evidence="7" id="KW-0496">Mitochondrion</keyword>
<keyword evidence="6" id="KW-1133">Transmembrane helix</keyword>
<keyword evidence="12" id="KW-1185">Reference proteome</keyword>
<feature type="repeat" description="Solcar" evidence="9">
    <location>
        <begin position="110"/>
        <end position="202"/>
    </location>
</feature>
<evidence type="ECO:0000256" key="10">
    <source>
        <dbReference type="RuleBase" id="RU000488"/>
    </source>
</evidence>
<dbReference type="SUPFAM" id="SSF103506">
    <property type="entry name" value="Mitochondrial carrier"/>
    <property type="match status" value="1"/>
</dbReference>
<evidence type="ECO:0000256" key="6">
    <source>
        <dbReference type="ARBA" id="ARBA00022989"/>
    </source>
</evidence>
<dbReference type="EMBL" id="JASCZI010000175">
    <property type="protein sequence ID" value="MED6109698.1"/>
    <property type="molecule type" value="Genomic_DNA"/>
</dbReference>
<dbReference type="PANTHER" id="PTHR45624:SF50">
    <property type="entry name" value="CARNITINE_ACYLCARNITINE CARRIER CACL-LIKE PROTEIN"/>
    <property type="match status" value="1"/>
</dbReference>
<comment type="subcellular location">
    <subcellularLocation>
        <location evidence="1">Mitochondrion membrane</location>
        <topology evidence="1">Multi-pass membrane protein</topology>
    </subcellularLocation>
</comment>
<evidence type="ECO:0000256" key="2">
    <source>
        <dbReference type="ARBA" id="ARBA00006375"/>
    </source>
</evidence>
<dbReference type="Proteomes" id="UP001341840">
    <property type="component" value="Unassembled WGS sequence"/>
</dbReference>
<evidence type="ECO:0000313" key="11">
    <source>
        <dbReference type="EMBL" id="MED6109698.1"/>
    </source>
</evidence>
<dbReference type="PANTHER" id="PTHR45624">
    <property type="entry name" value="MITOCHONDRIAL BASIC AMINO ACIDS TRANSPORTER-RELATED"/>
    <property type="match status" value="1"/>
</dbReference>
<evidence type="ECO:0000313" key="12">
    <source>
        <dbReference type="Proteomes" id="UP001341840"/>
    </source>
</evidence>
<keyword evidence="8 9" id="KW-0472">Membrane</keyword>
<comment type="caution">
    <text evidence="11">The sequence shown here is derived from an EMBL/GenBank/DDBJ whole genome shotgun (WGS) entry which is preliminary data.</text>
</comment>
<sequence>MDFWPEIHATSWGREFVAGGLGGITGLVSGHPLDTVRIRQQILSTGGGGGGSSSAFTILRNALAREGPASLYRGMGAPLATVAFQNAMVFQTNAILSRAFDKPVSPKDPPSLKAVALGGIGTGVLQSLMISPVEMIKIRLQLGRSEKHLTEQQPYKGPIMVAKNVWRREGIRGIYRGLGITVLRDGPSHGVYFWTYEYMREVLHPGCRKSGEERLSTMLVAGGLAGVASWIVCYPFDVAKTKLQAQTCDCLKYNGTVDCLRKSIKEEGYDVLWRGLGTTVARAFVVHAVVFSAYEITLSKHNIDITSDEDII</sequence>
<evidence type="ECO:0000256" key="7">
    <source>
        <dbReference type="ARBA" id="ARBA00023128"/>
    </source>
</evidence>
<dbReference type="Pfam" id="PF00153">
    <property type="entry name" value="Mito_carr"/>
    <property type="match status" value="3"/>
</dbReference>
<proteinExistence type="inferred from homology"/>
<evidence type="ECO:0000256" key="4">
    <source>
        <dbReference type="ARBA" id="ARBA00022692"/>
    </source>
</evidence>
<keyword evidence="5" id="KW-0677">Repeat</keyword>
<organism evidence="11 12">
    <name type="scientific">Stylosanthes scabra</name>
    <dbReference type="NCBI Taxonomy" id="79078"/>
    <lineage>
        <taxon>Eukaryota</taxon>
        <taxon>Viridiplantae</taxon>
        <taxon>Streptophyta</taxon>
        <taxon>Embryophyta</taxon>
        <taxon>Tracheophyta</taxon>
        <taxon>Spermatophyta</taxon>
        <taxon>Magnoliopsida</taxon>
        <taxon>eudicotyledons</taxon>
        <taxon>Gunneridae</taxon>
        <taxon>Pentapetalae</taxon>
        <taxon>rosids</taxon>
        <taxon>fabids</taxon>
        <taxon>Fabales</taxon>
        <taxon>Fabaceae</taxon>
        <taxon>Papilionoideae</taxon>
        <taxon>50 kb inversion clade</taxon>
        <taxon>dalbergioids sensu lato</taxon>
        <taxon>Dalbergieae</taxon>
        <taxon>Pterocarpus clade</taxon>
        <taxon>Stylosanthes</taxon>
    </lineage>
</organism>
<comment type="similarity">
    <text evidence="2 10">Belongs to the mitochondrial carrier (TC 2.A.29) family.</text>
</comment>
<gene>
    <name evidence="11" type="primary">BAC2_5</name>
    <name evidence="11" type="ORF">PIB30_036061</name>
</gene>
<feature type="repeat" description="Solcar" evidence="9">
    <location>
        <begin position="213"/>
        <end position="300"/>
    </location>
</feature>
<dbReference type="InterPro" id="IPR018108">
    <property type="entry name" value="MCP_transmembrane"/>
</dbReference>
<evidence type="ECO:0000256" key="1">
    <source>
        <dbReference type="ARBA" id="ARBA00004225"/>
    </source>
</evidence>
<feature type="repeat" description="Solcar" evidence="9">
    <location>
        <begin position="10"/>
        <end position="99"/>
    </location>
</feature>
<accession>A0ABU6QD10</accession>
<dbReference type="Gene3D" id="1.50.40.10">
    <property type="entry name" value="Mitochondrial carrier domain"/>
    <property type="match status" value="2"/>
</dbReference>
<keyword evidence="4 9" id="KW-0812">Transmembrane</keyword>
<dbReference type="InterPro" id="IPR023395">
    <property type="entry name" value="MCP_dom_sf"/>
</dbReference>
<evidence type="ECO:0000256" key="8">
    <source>
        <dbReference type="ARBA" id="ARBA00023136"/>
    </source>
</evidence>
<dbReference type="InterPro" id="IPR002067">
    <property type="entry name" value="MCP"/>
</dbReference>
<protein>
    <submittedName>
        <fullName evidence="11">Mitochondrial arginine transporter bac2</fullName>
    </submittedName>
</protein>
<evidence type="ECO:0000256" key="5">
    <source>
        <dbReference type="ARBA" id="ARBA00022737"/>
    </source>
</evidence>
<dbReference type="PROSITE" id="PS50920">
    <property type="entry name" value="SOLCAR"/>
    <property type="match status" value="3"/>
</dbReference>
<reference evidence="11 12" key="1">
    <citation type="journal article" date="2023" name="Plants (Basel)">
        <title>Bridging the Gap: Combining Genomics and Transcriptomics Approaches to Understand Stylosanthes scabra, an Orphan Legume from the Brazilian Caatinga.</title>
        <authorList>
            <person name="Ferreira-Neto J.R.C."/>
            <person name="da Silva M.D."/>
            <person name="Binneck E."/>
            <person name="de Melo N.F."/>
            <person name="da Silva R.H."/>
            <person name="de Melo A.L.T.M."/>
            <person name="Pandolfi V."/>
            <person name="Bustamante F.O."/>
            <person name="Brasileiro-Vidal A.C."/>
            <person name="Benko-Iseppon A.M."/>
        </authorList>
    </citation>
    <scope>NUCLEOTIDE SEQUENCE [LARGE SCALE GENOMIC DNA]</scope>
    <source>
        <tissue evidence="11">Leaves</tissue>
    </source>
</reference>
<evidence type="ECO:0000256" key="9">
    <source>
        <dbReference type="PROSITE-ProRule" id="PRU00282"/>
    </source>
</evidence>
<dbReference type="PRINTS" id="PR00926">
    <property type="entry name" value="MITOCARRIER"/>
</dbReference>
<keyword evidence="3 10" id="KW-0813">Transport</keyword>
<evidence type="ECO:0000256" key="3">
    <source>
        <dbReference type="ARBA" id="ARBA00022448"/>
    </source>
</evidence>
<dbReference type="InterPro" id="IPR050567">
    <property type="entry name" value="Mitochondrial_Carrier"/>
</dbReference>
<name>A0ABU6QD10_9FABA</name>